<keyword evidence="3" id="KW-1133">Transmembrane helix</keyword>
<sequence>MPRRARPGRRPGESYEERSERRQEARERLRGRNNVTTCRRPARPAPRPAHSPRQAEFLRRRNLAAEPGGTLPGQEPEARTPPEPFSRVEPSPSILQHPRSCPTFPPAQPLLSLSTPQGPGDSLNTQGTQTLPEPSSAVRDSSQQTDWGVAVFNKEMVQLSNYLKEALHRELLLKQKMVILQELLSTLLQASEKSWQGQLNEDKLRCKLRVLENQLHACTQSYSKECVKKILIEMEDQKQTYEQKAKEALQKMLEDKLQTEQQLQNSQRSLAETREDLAFWKEHAATLKAELTRVTAAHTELKNSFQALQSELQRADAQSERLSREVRALREERTELLHTASALRSDNDRQAGRIRHIQDKLQKEQEQKATLEETISHLQSLIHNQNNQGKSQEVTVQRKDQVFTTQTPPLTPAKEKQNTLLELPEEEGTESLKDEMQKRTSQLTAKENEVHEDAQAAELGHARVQLKLCSHCSSPASLGVHRAEGTRPAESPSLCSQCSELRGELEALSEEYQSCLARLRQCRDELNRSHGSQAQRQRGPWIPLLVAVAAVAIATFLLSSNL</sequence>
<accession>A0A8K1LFW5</accession>
<evidence type="ECO:0000256" key="2">
    <source>
        <dbReference type="SAM" id="MobiDB-lite"/>
    </source>
</evidence>
<feature type="transmembrane region" description="Helical" evidence="3">
    <location>
        <begin position="541"/>
        <end position="559"/>
    </location>
</feature>
<protein>
    <recommendedName>
        <fullName evidence="6">T3JAM protein</fullName>
    </recommendedName>
</protein>
<dbReference type="InterPro" id="IPR051176">
    <property type="entry name" value="Cent_Immune-Sig_Mod"/>
</dbReference>
<evidence type="ECO:0000256" key="3">
    <source>
        <dbReference type="SAM" id="Phobius"/>
    </source>
</evidence>
<keyword evidence="1" id="KW-0175">Coiled coil</keyword>
<organism evidence="4 5">
    <name type="scientific">Zosterops borbonicus</name>
    <dbReference type="NCBI Taxonomy" id="364589"/>
    <lineage>
        <taxon>Eukaryota</taxon>
        <taxon>Metazoa</taxon>
        <taxon>Chordata</taxon>
        <taxon>Craniata</taxon>
        <taxon>Vertebrata</taxon>
        <taxon>Euteleostomi</taxon>
        <taxon>Archelosauria</taxon>
        <taxon>Archosauria</taxon>
        <taxon>Dinosauria</taxon>
        <taxon>Saurischia</taxon>
        <taxon>Theropoda</taxon>
        <taxon>Coelurosauria</taxon>
        <taxon>Aves</taxon>
        <taxon>Neognathae</taxon>
        <taxon>Neoaves</taxon>
        <taxon>Telluraves</taxon>
        <taxon>Australaves</taxon>
        <taxon>Passeriformes</taxon>
        <taxon>Sylvioidea</taxon>
        <taxon>Zosteropidae</taxon>
        <taxon>Zosterops</taxon>
    </lineage>
</organism>
<dbReference type="AlphaFoldDB" id="A0A8K1LFW5"/>
<name>A0A8K1LFW5_9PASS</name>
<feature type="coiled-coil region" evidence="1">
    <location>
        <begin position="498"/>
        <end position="525"/>
    </location>
</feature>
<reference evidence="4" key="1">
    <citation type="submission" date="2019-04" db="EMBL/GenBank/DDBJ databases">
        <title>Genome assembly of Zosterops borbonicus 15179.</title>
        <authorList>
            <person name="Leroy T."/>
            <person name="Anselmetti Y."/>
            <person name="Tilak M.-K."/>
            <person name="Nabholz B."/>
        </authorList>
    </citation>
    <scope>NUCLEOTIDE SEQUENCE</scope>
    <source>
        <strain evidence="4">HGM_15179</strain>
        <tissue evidence="4">Muscle</tissue>
    </source>
</reference>
<keyword evidence="5" id="KW-1185">Reference proteome</keyword>
<evidence type="ECO:0000313" key="5">
    <source>
        <dbReference type="Proteomes" id="UP000796761"/>
    </source>
</evidence>
<dbReference type="PANTHER" id="PTHR15715:SF21">
    <property type="entry name" value="TRAF3-INTERACTING JNK-ACTIVATING MODULATOR"/>
    <property type="match status" value="1"/>
</dbReference>
<gene>
    <name evidence="4" type="ORF">HGM15179_014618</name>
</gene>
<proteinExistence type="predicted"/>
<dbReference type="Proteomes" id="UP000796761">
    <property type="component" value="Unassembled WGS sequence"/>
</dbReference>
<evidence type="ECO:0000313" key="4">
    <source>
        <dbReference type="EMBL" id="TRZ12499.1"/>
    </source>
</evidence>
<comment type="caution">
    <text evidence="4">The sequence shown here is derived from an EMBL/GenBank/DDBJ whole genome shotgun (WGS) entry which is preliminary data.</text>
</comment>
<evidence type="ECO:0008006" key="6">
    <source>
        <dbReference type="Google" id="ProtNLM"/>
    </source>
</evidence>
<feature type="region of interest" description="Disordered" evidence="2">
    <location>
        <begin position="1"/>
        <end position="142"/>
    </location>
</feature>
<keyword evidence="3" id="KW-0472">Membrane</keyword>
<dbReference type="PANTHER" id="PTHR15715">
    <property type="entry name" value="CENTROSOMAL PROTEIN OF 170 KDA"/>
    <property type="match status" value="1"/>
</dbReference>
<dbReference type="CDD" id="cd21912">
    <property type="entry name" value="CC1_T3JAM"/>
    <property type="match status" value="1"/>
</dbReference>
<dbReference type="OrthoDB" id="8886722at2759"/>
<evidence type="ECO:0000256" key="1">
    <source>
        <dbReference type="SAM" id="Coils"/>
    </source>
</evidence>
<keyword evidence="3" id="KW-0812">Transmembrane</keyword>
<feature type="compositionally biased region" description="Basic and acidic residues" evidence="2">
    <location>
        <begin position="10"/>
        <end position="30"/>
    </location>
</feature>
<dbReference type="EMBL" id="SWJQ01000585">
    <property type="protein sequence ID" value="TRZ12499.1"/>
    <property type="molecule type" value="Genomic_DNA"/>
</dbReference>
<feature type="coiled-coil region" evidence="1">
    <location>
        <begin position="224"/>
        <end position="388"/>
    </location>
</feature>
<feature type="compositionally biased region" description="Polar residues" evidence="2">
    <location>
        <begin position="111"/>
        <end position="142"/>
    </location>
</feature>